<proteinExistence type="predicted"/>
<evidence type="ECO:0000256" key="1">
    <source>
        <dbReference type="SAM" id="MobiDB-lite"/>
    </source>
</evidence>
<reference evidence="3 4" key="1">
    <citation type="submission" date="2017-05" db="EMBL/GenBank/DDBJ databases">
        <title>Vagococcus spp. assemblies.</title>
        <authorList>
            <person name="Gulvik C.A."/>
        </authorList>
    </citation>
    <scope>NUCLEOTIDE SEQUENCE [LARGE SCALE GENOMIC DNA]</scope>
    <source>
        <strain evidence="3 4">NCFB 2777</strain>
    </source>
</reference>
<dbReference type="Pfam" id="PF05872">
    <property type="entry name" value="HerA_C"/>
    <property type="match status" value="1"/>
</dbReference>
<dbReference type="PANTHER" id="PTHR30121">
    <property type="entry name" value="UNCHARACTERIZED PROTEIN YJGR-RELATED"/>
    <property type="match status" value="1"/>
</dbReference>
<keyword evidence="3" id="KW-0067">ATP-binding</keyword>
<name>A0A429ZT45_9ENTE</name>
<evidence type="ECO:0000259" key="2">
    <source>
        <dbReference type="Pfam" id="PF05872"/>
    </source>
</evidence>
<dbReference type="EMBL" id="NGJU01000005">
    <property type="protein sequence ID" value="RST96905.1"/>
    <property type="molecule type" value="Genomic_DNA"/>
</dbReference>
<dbReference type="InterPro" id="IPR051162">
    <property type="entry name" value="T4SS_component"/>
</dbReference>
<comment type="caution">
    <text evidence="3">The sequence shown here is derived from an EMBL/GenBank/DDBJ whole genome shotgun (WGS) entry which is preliminary data.</text>
</comment>
<evidence type="ECO:0000313" key="3">
    <source>
        <dbReference type="EMBL" id="RST96905.1"/>
    </source>
</evidence>
<gene>
    <name evidence="3" type="ORF">CBF35_04865</name>
</gene>
<keyword evidence="4" id="KW-1185">Reference proteome</keyword>
<organism evidence="3 4">
    <name type="scientific">Vagococcus salmoninarum</name>
    <dbReference type="NCBI Taxonomy" id="2739"/>
    <lineage>
        <taxon>Bacteria</taxon>
        <taxon>Bacillati</taxon>
        <taxon>Bacillota</taxon>
        <taxon>Bacilli</taxon>
        <taxon>Lactobacillales</taxon>
        <taxon>Enterococcaceae</taxon>
        <taxon>Vagococcus</taxon>
    </lineage>
</organism>
<dbReference type="GO" id="GO:0005524">
    <property type="term" value="F:ATP binding"/>
    <property type="evidence" value="ECO:0007669"/>
    <property type="project" value="UniProtKB-KW"/>
</dbReference>
<evidence type="ECO:0000313" key="4">
    <source>
        <dbReference type="Proteomes" id="UP000287239"/>
    </source>
</evidence>
<dbReference type="InterPro" id="IPR027417">
    <property type="entry name" value="P-loop_NTPase"/>
</dbReference>
<dbReference type="PANTHER" id="PTHR30121:SF6">
    <property type="entry name" value="SLR6007 PROTEIN"/>
    <property type="match status" value="1"/>
</dbReference>
<dbReference type="SUPFAM" id="SSF52540">
    <property type="entry name" value="P-loop containing nucleoside triphosphate hydrolases"/>
    <property type="match status" value="1"/>
</dbReference>
<dbReference type="AlphaFoldDB" id="A0A429ZT45"/>
<dbReference type="Gene3D" id="3.40.50.300">
    <property type="entry name" value="P-loop containing nucleotide triphosphate hydrolases"/>
    <property type="match status" value="2"/>
</dbReference>
<dbReference type="InterPro" id="IPR033186">
    <property type="entry name" value="HerA_C"/>
</dbReference>
<dbReference type="Proteomes" id="UP000287239">
    <property type="component" value="Unassembled WGS sequence"/>
</dbReference>
<sequence>MGVLPIAVNEHDLGLQTKYINRHGFITGATGTGKTVTLKVVAEQLSKEGIPVFLADIKGDLASLAEIGGDEKMLARVKDYGISDYEARAFPVRLWDVFGELGHPVRATISEMGPLLLARLFQLNDTQSDVLQVIFKIADDKGYLLIDIKDLQSMLSEVSNHLDDYTGDYGHLTKQSIGAIQRHLLTIEEQGGNLFFGEPSIKLTDFMEKNSEGHGFINILMAQKLFQSPMIYATMLLWLLSTLFEELPEVGDLEKPKLVFFFDEAHLLFKDMPKSLVEQVEKVVRLIRSKGVGVYFVTQNLIDIPEIILSQLGNRIQHALRAYTPKEQKAIKAAAQSYRSNPDLDVEKALTELEVGEALISFLDENGTPSMVERAKIRPPESKMGTVDESYYQQLISQSPYDRIYRDAVDRESAFELLSAKLLTEKEAAEAENIRKEEEKLAKEKAKEDDKVAKELAKKEREEEKKRKNNPLTKFTSTFMSQLFRSASREIIRGAMGVFKKR</sequence>
<dbReference type="RefSeq" id="WP_126778864.1">
    <property type="nucleotide sequence ID" value="NZ_NGJU01000005.1"/>
</dbReference>
<accession>A0A429ZT45</accession>
<feature type="region of interest" description="Disordered" evidence="1">
    <location>
        <begin position="438"/>
        <end position="472"/>
    </location>
</feature>
<dbReference type="OrthoDB" id="9758751at2"/>
<keyword evidence="3" id="KW-0547">Nucleotide-binding</keyword>
<dbReference type="GeneID" id="98567693"/>
<feature type="compositionally biased region" description="Basic and acidic residues" evidence="1">
    <location>
        <begin position="438"/>
        <end position="466"/>
    </location>
</feature>
<feature type="domain" description="Helicase HerA-like C-terminal" evidence="2">
    <location>
        <begin position="9"/>
        <end position="500"/>
    </location>
</feature>
<protein>
    <submittedName>
        <fullName evidence="3">ATP-binding protein</fullName>
    </submittedName>
</protein>